<dbReference type="InterPro" id="IPR011335">
    <property type="entry name" value="Restrct_endonuc-II-like"/>
</dbReference>
<evidence type="ECO:0000259" key="1">
    <source>
        <dbReference type="Pfam" id="PF05685"/>
    </source>
</evidence>
<dbReference type="Proteomes" id="UP000249081">
    <property type="component" value="Unassembled WGS sequence"/>
</dbReference>
<dbReference type="InterPro" id="IPR012296">
    <property type="entry name" value="Nuclease_put_TT1808"/>
</dbReference>
<dbReference type="SUPFAM" id="SSF52980">
    <property type="entry name" value="Restriction endonuclease-like"/>
    <property type="match status" value="1"/>
</dbReference>
<name>A0A2W4WMH7_9CYAN</name>
<protein>
    <recommendedName>
        <fullName evidence="1">Putative restriction endonuclease domain-containing protein</fullName>
    </recommendedName>
</protein>
<dbReference type="InterPro" id="IPR008538">
    <property type="entry name" value="Uma2"/>
</dbReference>
<accession>A0A2W4WMH7</accession>
<evidence type="ECO:0000313" key="2">
    <source>
        <dbReference type="EMBL" id="PZO43089.1"/>
    </source>
</evidence>
<dbReference type="CDD" id="cd06260">
    <property type="entry name" value="DUF820-like"/>
    <property type="match status" value="1"/>
</dbReference>
<dbReference type="AlphaFoldDB" id="A0A2W4WMH7"/>
<dbReference type="Gene3D" id="3.90.1570.10">
    <property type="entry name" value="tt1808, chain A"/>
    <property type="match status" value="1"/>
</dbReference>
<feature type="domain" description="Putative restriction endonuclease" evidence="1">
    <location>
        <begin position="11"/>
        <end position="174"/>
    </location>
</feature>
<dbReference type="EMBL" id="QBMN01000032">
    <property type="protein sequence ID" value="PZO43089.1"/>
    <property type="molecule type" value="Genomic_DNA"/>
</dbReference>
<dbReference type="PANTHER" id="PTHR34107:SF1">
    <property type="entry name" value="SLL0198 PROTEIN"/>
    <property type="match status" value="1"/>
</dbReference>
<sequence length="184" mass="20583">MTIATQLLTLNEFLDLPETKPAAEFINGKVIQKPLPQGEHSLLQGQLCETVNQQAREAAVAVAFPELRCTFGNQSVVPDVAVFRWHRIPRQPSGRIVNRFNLPPDWSIEILSPDQSQSRVLSNLLHCAQHGTELGWLIDPAEETVLIVWPDQRVQFFEGAARLPVIEGLDLSLTAADIFSWLIL</sequence>
<evidence type="ECO:0000313" key="3">
    <source>
        <dbReference type="Proteomes" id="UP000249081"/>
    </source>
</evidence>
<comment type="caution">
    <text evidence="2">The sequence shown here is derived from an EMBL/GenBank/DDBJ whole genome shotgun (WGS) entry which is preliminary data.</text>
</comment>
<gene>
    <name evidence="2" type="ORF">DCF17_06480</name>
</gene>
<dbReference type="Pfam" id="PF05685">
    <property type="entry name" value="Uma2"/>
    <property type="match status" value="1"/>
</dbReference>
<proteinExistence type="predicted"/>
<dbReference type="PANTHER" id="PTHR34107">
    <property type="entry name" value="SLL0198 PROTEIN-RELATED"/>
    <property type="match status" value="1"/>
</dbReference>
<organism evidence="2 3">
    <name type="scientific">Shackletoniella antarctica</name>
    <dbReference type="NCBI Taxonomy" id="268115"/>
    <lineage>
        <taxon>Bacteria</taxon>
        <taxon>Bacillati</taxon>
        <taxon>Cyanobacteriota</taxon>
        <taxon>Cyanophyceae</taxon>
        <taxon>Oculatellales</taxon>
        <taxon>Oculatellaceae</taxon>
        <taxon>Shackletoniella</taxon>
    </lineage>
</organism>
<reference evidence="2 3" key="2">
    <citation type="submission" date="2018-06" db="EMBL/GenBank/DDBJ databases">
        <title>Metagenomic assembly of (sub)arctic Cyanobacteria and their associated microbiome from non-axenic cultures.</title>
        <authorList>
            <person name="Baurain D."/>
        </authorList>
    </citation>
    <scope>NUCLEOTIDE SEQUENCE [LARGE SCALE GENOMIC DNA]</scope>
    <source>
        <strain evidence="2">ULC041bin1</strain>
    </source>
</reference>
<reference evidence="3" key="1">
    <citation type="submission" date="2018-04" db="EMBL/GenBank/DDBJ databases">
        <authorList>
            <person name="Cornet L."/>
        </authorList>
    </citation>
    <scope>NUCLEOTIDE SEQUENCE [LARGE SCALE GENOMIC DNA]</scope>
</reference>